<evidence type="ECO:0000256" key="1">
    <source>
        <dbReference type="SAM" id="MobiDB-lite"/>
    </source>
</evidence>
<keyword evidence="3" id="KW-1185">Reference proteome</keyword>
<comment type="caution">
    <text evidence="2">The sequence shown here is derived from an EMBL/GenBank/DDBJ whole genome shotgun (WGS) entry which is preliminary data.</text>
</comment>
<organism evidence="2 3">
    <name type="scientific">Effrenium voratum</name>
    <dbReference type="NCBI Taxonomy" id="2562239"/>
    <lineage>
        <taxon>Eukaryota</taxon>
        <taxon>Sar</taxon>
        <taxon>Alveolata</taxon>
        <taxon>Dinophyceae</taxon>
        <taxon>Suessiales</taxon>
        <taxon>Symbiodiniaceae</taxon>
        <taxon>Effrenium</taxon>
    </lineage>
</organism>
<dbReference type="EMBL" id="CAUJNA010000129">
    <property type="protein sequence ID" value="CAJ1372348.1"/>
    <property type="molecule type" value="Genomic_DNA"/>
</dbReference>
<name>A0AA36HQB7_9DINO</name>
<sequence length="102" mass="12052">MDNKKASAYREDWQSRRRIDACGRWRYSKFPPGKHVPPGKTRRLARRSRMMPQSCQDTRHDTRLADSSPKRTWERHLTQSYRGFGAEGTQLDIPTAYLERTV</sequence>
<evidence type="ECO:0000313" key="2">
    <source>
        <dbReference type="EMBL" id="CAJ1372348.1"/>
    </source>
</evidence>
<gene>
    <name evidence="2" type="ORF">EVOR1521_LOCUS2447</name>
</gene>
<dbReference type="AlphaFoldDB" id="A0AA36HQB7"/>
<reference evidence="2" key="1">
    <citation type="submission" date="2023-08" db="EMBL/GenBank/DDBJ databases">
        <authorList>
            <person name="Chen Y."/>
            <person name="Shah S."/>
            <person name="Dougan E. K."/>
            <person name="Thang M."/>
            <person name="Chan C."/>
        </authorList>
    </citation>
    <scope>NUCLEOTIDE SEQUENCE</scope>
</reference>
<proteinExistence type="predicted"/>
<protein>
    <submittedName>
        <fullName evidence="2">Uncharacterized protein</fullName>
    </submittedName>
</protein>
<evidence type="ECO:0000313" key="3">
    <source>
        <dbReference type="Proteomes" id="UP001178507"/>
    </source>
</evidence>
<feature type="compositionally biased region" description="Basic residues" evidence="1">
    <location>
        <begin position="40"/>
        <end position="49"/>
    </location>
</feature>
<accession>A0AA36HQB7</accession>
<feature type="region of interest" description="Disordered" evidence="1">
    <location>
        <begin position="30"/>
        <end position="72"/>
    </location>
</feature>
<dbReference type="Proteomes" id="UP001178507">
    <property type="component" value="Unassembled WGS sequence"/>
</dbReference>
<feature type="compositionally biased region" description="Basic and acidic residues" evidence="1">
    <location>
        <begin position="57"/>
        <end position="72"/>
    </location>
</feature>